<dbReference type="Proteomes" id="UP001215598">
    <property type="component" value="Unassembled WGS sequence"/>
</dbReference>
<dbReference type="InterPro" id="IPR015915">
    <property type="entry name" value="Kelch-typ_b-propeller"/>
</dbReference>
<dbReference type="AlphaFoldDB" id="A0AAD7IHU0"/>
<name>A0AAD7IHU0_9AGAR</name>
<evidence type="ECO:0000256" key="1">
    <source>
        <dbReference type="SAM" id="MobiDB-lite"/>
    </source>
</evidence>
<dbReference type="Gene3D" id="2.120.10.80">
    <property type="entry name" value="Kelch-type beta propeller"/>
    <property type="match status" value="1"/>
</dbReference>
<sequence length="406" mass="45514">MFPRPSSQAGPSQTQPAANFAHTKHPLQGERPFFNDWCSFVVNQQSQKIYIYGGVRPGDDSNHPTSDLYTLDLRTMKWWNMTNLLKFRPKNLVSDPFFKGEENLEIRELPALTEAAVTLSSIGGGQYLIIFGGYNPAIHQCEFRPHRRGSGPFDVVVHRHPRRTDQAPDVCRHSQLLPQTQTPWTWRVADVPFPPDLPLLGYGIQATPVYGGQKILLTKGRVESNKPIDLSRESTIFFHTQNLTFQDARATMGNFPVGISWYDLGAVVPGAPSSVSASPRRRGRPPKNPPRELTPVAAMPTHSFPSSVVVVAWQKHPEHEDHLVPEAWQYFLPPAERIRCLNLRDRLWNLNLDLQAFVVVGSRLLLLGSAGGESDPTDAQGSQMAVDKPMAQWDIAVEISSEYLEE</sequence>
<proteinExistence type="predicted"/>
<comment type="caution">
    <text evidence="2">The sequence shown here is derived from an EMBL/GenBank/DDBJ whole genome shotgun (WGS) entry which is preliminary data.</text>
</comment>
<organism evidence="2 3">
    <name type="scientific">Mycena metata</name>
    <dbReference type="NCBI Taxonomy" id="1033252"/>
    <lineage>
        <taxon>Eukaryota</taxon>
        <taxon>Fungi</taxon>
        <taxon>Dikarya</taxon>
        <taxon>Basidiomycota</taxon>
        <taxon>Agaricomycotina</taxon>
        <taxon>Agaricomycetes</taxon>
        <taxon>Agaricomycetidae</taxon>
        <taxon>Agaricales</taxon>
        <taxon>Marasmiineae</taxon>
        <taxon>Mycenaceae</taxon>
        <taxon>Mycena</taxon>
    </lineage>
</organism>
<evidence type="ECO:0000313" key="3">
    <source>
        <dbReference type="Proteomes" id="UP001215598"/>
    </source>
</evidence>
<dbReference type="SUPFAM" id="SSF117281">
    <property type="entry name" value="Kelch motif"/>
    <property type="match status" value="1"/>
</dbReference>
<gene>
    <name evidence="2" type="ORF">B0H16DRAFT_1563032</name>
</gene>
<keyword evidence="3" id="KW-1185">Reference proteome</keyword>
<feature type="region of interest" description="Disordered" evidence="1">
    <location>
        <begin position="272"/>
        <end position="298"/>
    </location>
</feature>
<reference evidence="2" key="1">
    <citation type="submission" date="2023-03" db="EMBL/GenBank/DDBJ databases">
        <title>Massive genome expansion in bonnet fungi (Mycena s.s.) driven by repeated elements and novel gene families across ecological guilds.</title>
        <authorList>
            <consortium name="Lawrence Berkeley National Laboratory"/>
            <person name="Harder C.B."/>
            <person name="Miyauchi S."/>
            <person name="Viragh M."/>
            <person name="Kuo A."/>
            <person name="Thoen E."/>
            <person name="Andreopoulos B."/>
            <person name="Lu D."/>
            <person name="Skrede I."/>
            <person name="Drula E."/>
            <person name="Henrissat B."/>
            <person name="Morin E."/>
            <person name="Kohler A."/>
            <person name="Barry K."/>
            <person name="LaButti K."/>
            <person name="Morin E."/>
            <person name="Salamov A."/>
            <person name="Lipzen A."/>
            <person name="Mereny Z."/>
            <person name="Hegedus B."/>
            <person name="Baldrian P."/>
            <person name="Stursova M."/>
            <person name="Weitz H."/>
            <person name="Taylor A."/>
            <person name="Grigoriev I.V."/>
            <person name="Nagy L.G."/>
            <person name="Martin F."/>
            <person name="Kauserud H."/>
        </authorList>
    </citation>
    <scope>NUCLEOTIDE SEQUENCE</scope>
    <source>
        <strain evidence="2">CBHHK182m</strain>
    </source>
</reference>
<dbReference type="EMBL" id="JARKIB010000094">
    <property type="protein sequence ID" value="KAJ7742576.1"/>
    <property type="molecule type" value="Genomic_DNA"/>
</dbReference>
<accession>A0AAD7IHU0</accession>
<evidence type="ECO:0008006" key="4">
    <source>
        <dbReference type="Google" id="ProtNLM"/>
    </source>
</evidence>
<protein>
    <recommendedName>
        <fullName evidence="4">Kelch repeat protein</fullName>
    </recommendedName>
</protein>
<evidence type="ECO:0000313" key="2">
    <source>
        <dbReference type="EMBL" id="KAJ7742576.1"/>
    </source>
</evidence>